<feature type="domain" description="ArsA/GET3 Anion-transporting ATPase-like" evidence="2">
    <location>
        <begin position="15"/>
        <end position="302"/>
    </location>
</feature>
<name>A0A1F6D8F6_HANXR</name>
<feature type="domain" description="ArsA/GET3 Anion-transporting ATPase-like" evidence="2">
    <location>
        <begin position="375"/>
        <end position="670"/>
    </location>
</feature>
<organism evidence="3 4">
    <name type="scientific">Handelsmanbacteria sp. (strain RIFCSPLOWO2_12_FULL_64_10)</name>
    <dbReference type="NCBI Taxonomy" id="1817868"/>
    <lineage>
        <taxon>Bacteria</taxon>
        <taxon>Candidatus Handelsmaniibacteriota</taxon>
    </lineage>
</organism>
<gene>
    <name evidence="3" type="ORF">A3F84_11385</name>
</gene>
<dbReference type="NCBIfam" id="TIGR00345">
    <property type="entry name" value="GET3_arsA_TRC40"/>
    <property type="match status" value="2"/>
</dbReference>
<sequence>MEGPAFLRDRGPGLLLFGGKGGVGKTTCAAATALYLARRLPSILLVSTDPAHSLTDSLAGLSPPSNIDIIEIDAQERLAAFRERHGAQFQEMARRGTFLDDEDVRRLLDLSFPGLDEVMAFLEISRWAEGGRYDRILVDTAPTGHTLRLLTMPGFWRRWLQVLDALLAKHRYMKRLYSGFYRRDELDTFLEGLAASERRMEGLLQDAGRCCFVPVTLAEALSLHETTALVDELERLRVPVGEVVVNRLYPASAAERCPACAEGRDGQMRHLRDLSGPLARYPLWGVPLHAQEVRGAGPLRAFWDGVERVDIPLPSPKPVDKALVAPSLPPRVGGQGSRPHGSDRLGGGWGWGRAGGNLPTPPLVEGPAALPSPETRLLFFGGKGGVGKTTLACATAIRLSLAGRDVLLASTDPAHSLSACLGTRVGADPTPVAPRLSAVEIDAGGAFEALKAAYSEELNRFLNSVSPNLDLTFDRQVMERIMDLSPPGLDEVMALSRLMGFLAEGRHDLFVLDSAPTGHLIRLLELPGLIDRWLKVVFDLLLKYREVLRAPNLSRRLVEMSKGIKHLRALLGDRTRSALYAVSILTEMALEETRDLVAACDRVGVGAPALFLNLATPAGECPLCSEAHRVESRVRRRYREAFPDRPQTLVFRGREPVGVGALEELGRALYR</sequence>
<dbReference type="InterPro" id="IPR025723">
    <property type="entry name" value="ArsA/GET3_ATPase-like"/>
</dbReference>
<evidence type="ECO:0000313" key="3">
    <source>
        <dbReference type="EMBL" id="OGG57292.1"/>
    </source>
</evidence>
<dbReference type="InterPro" id="IPR027417">
    <property type="entry name" value="P-loop_NTPase"/>
</dbReference>
<evidence type="ECO:0000259" key="2">
    <source>
        <dbReference type="Pfam" id="PF02374"/>
    </source>
</evidence>
<dbReference type="Proteomes" id="UP000178606">
    <property type="component" value="Unassembled WGS sequence"/>
</dbReference>
<dbReference type="GO" id="GO:0016887">
    <property type="term" value="F:ATP hydrolysis activity"/>
    <property type="evidence" value="ECO:0007669"/>
    <property type="project" value="InterPro"/>
</dbReference>
<dbReference type="Pfam" id="PF02374">
    <property type="entry name" value="ArsA_ATPase"/>
    <property type="match status" value="2"/>
</dbReference>
<reference evidence="3 4" key="1">
    <citation type="journal article" date="2016" name="Nat. Commun.">
        <title>Thousands of microbial genomes shed light on interconnected biogeochemical processes in an aquifer system.</title>
        <authorList>
            <person name="Anantharaman K."/>
            <person name="Brown C.T."/>
            <person name="Hug L.A."/>
            <person name="Sharon I."/>
            <person name="Castelle C.J."/>
            <person name="Probst A.J."/>
            <person name="Thomas B.C."/>
            <person name="Singh A."/>
            <person name="Wilkins M.J."/>
            <person name="Karaoz U."/>
            <person name="Brodie E.L."/>
            <person name="Williams K.H."/>
            <person name="Hubbard S.S."/>
            <person name="Banfield J.F."/>
        </authorList>
    </citation>
    <scope>NUCLEOTIDE SEQUENCE [LARGE SCALE GENOMIC DNA]</scope>
    <source>
        <strain evidence="4">RIFCSPLOWO2_12_FULL_64_10</strain>
    </source>
</reference>
<dbReference type="Gene3D" id="3.40.50.300">
    <property type="entry name" value="P-loop containing nucleotide triphosphate hydrolases"/>
    <property type="match status" value="2"/>
</dbReference>
<dbReference type="AlphaFoldDB" id="A0A1F6D8F6"/>
<dbReference type="PANTHER" id="PTHR10803">
    <property type="entry name" value="ARSENICAL PUMP-DRIVING ATPASE ARSENITE-TRANSLOCATING ATPASE"/>
    <property type="match status" value="1"/>
</dbReference>
<evidence type="ECO:0000313" key="4">
    <source>
        <dbReference type="Proteomes" id="UP000178606"/>
    </source>
</evidence>
<dbReference type="InterPro" id="IPR016300">
    <property type="entry name" value="ATPase_ArsA/GET3"/>
</dbReference>
<dbReference type="SUPFAM" id="SSF52540">
    <property type="entry name" value="P-loop containing nucleoside triphosphate hydrolases"/>
    <property type="match status" value="2"/>
</dbReference>
<evidence type="ECO:0000256" key="1">
    <source>
        <dbReference type="ARBA" id="ARBA00011040"/>
    </source>
</evidence>
<comment type="caution">
    <text evidence="3">The sequence shown here is derived from an EMBL/GenBank/DDBJ whole genome shotgun (WGS) entry which is preliminary data.</text>
</comment>
<dbReference type="EMBL" id="MFKF01000001">
    <property type="protein sequence ID" value="OGG57292.1"/>
    <property type="molecule type" value="Genomic_DNA"/>
</dbReference>
<protein>
    <recommendedName>
        <fullName evidence="2">ArsA/GET3 Anion-transporting ATPase-like domain-containing protein</fullName>
    </recommendedName>
</protein>
<proteinExistence type="inferred from homology"/>
<comment type="similarity">
    <text evidence="1">Belongs to the arsA ATPase family.</text>
</comment>
<accession>A0A1F6D8F6</accession>
<dbReference type="GO" id="GO:0005524">
    <property type="term" value="F:ATP binding"/>
    <property type="evidence" value="ECO:0007669"/>
    <property type="project" value="InterPro"/>
</dbReference>
<dbReference type="PANTHER" id="PTHR10803:SF3">
    <property type="entry name" value="ATPASE GET3"/>
    <property type="match status" value="1"/>
</dbReference>
<dbReference type="CDD" id="cd02035">
    <property type="entry name" value="ArsA"/>
    <property type="match status" value="2"/>
</dbReference>